<dbReference type="SFLD" id="SFLDG01129">
    <property type="entry name" value="C1.5:_HAD__Beta-PGM__Phosphata"/>
    <property type="match status" value="1"/>
</dbReference>
<dbReference type="PRINTS" id="PR00413">
    <property type="entry name" value="HADHALOGNASE"/>
</dbReference>
<dbReference type="SUPFAM" id="SSF56784">
    <property type="entry name" value="HAD-like"/>
    <property type="match status" value="1"/>
</dbReference>
<dbReference type="GO" id="GO:0016787">
    <property type="term" value="F:hydrolase activity"/>
    <property type="evidence" value="ECO:0007669"/>
    <property type="project" value="UniProtKB-KW"/>
</dbReference>
<dbReference type="Pfam" id="PF00702">
    <property type="entry name" value="Hydrolase"/>
    <property type="match status" value="1"/>
</dbReference>
<name>A0A839PP59_9MICO</name>
<evidence type="ECO:0000256" key="2">
    <source>
        <dbReference type="ARBA" id="ARBA00022801"/>
    </source>
</evidence>
<protein>
    <submittedName>
        <fullName evidence="4">Putative hydrolase of the HAD superfamily</fullName>
    </submittedName>
</protein>
<dbReference type="InterPro" id="IPR023214">
    <property type="entry name" value="HAD_sf"/>
</dbReference>
<evidence type="ECO:0000256" key="3">
    <source>
        <dbReference type="ARBA" id="ARBA00022842"/>
    </source>
</evidence>
<dbReference type="InterPro" id="IPR006439">
    <property type="entry name" value="HAD-SF_hydro_IA"/>
</dbReference>
<dbReference type="Proteomes" id="UP000590811">
    <property type="component" value="Unassembled WGS sequence"/>
</dbReference>
<proteinExistence type="predicted"/>
<keyword evidence="3" id="KW-0460">Magnesium</keyword>
<evidence type="ECO:0000313" key="5">
    <source>
        <dbReference type="Proteomes" id="UP000590811"/>
    </source>
</evidence>
<accession>A0A839PP59</accession>
<organism evidence="4 5">
    <name type="scientific">Terracoccus luteus</name>
    <dbReference type="NCBI Taxonomy" id="53356"/>
    <lineage>
        <taxon>Bacteria</taxon>
        <taxon>Bacillati</taxon>
        <taxon>Actinomycetota</taxon>
        <taxon>Actinomycetes</taxon>
        <taxon>Micrococcales</taxon>
        <taxon>Intrasporangiaceae</taxon>
        <taxon>Terracoccus</taxon>
    </lineage>
</organism>
<dbReference type="Gene3D" id="1.20.120.1600">
    <property type="match status" value="1"/>
</dbReference>
<dbReference type="InterPro" id="IPR036412">
    <property type="entry name" value="HAD-like_sf"/>
</dbReference>
<dbReference type="SFLD" id="SFLDS00003">
    <property type="entry name" value="Haloacid_Dehalogenase"/>
    <property type="match status" value="1"/>
</dbReference>
<dbReference type="RefSeq" id="WP_184507596.1">
    <property type="nucleotide sequence ID" value="NZ_JACHVT010000001.1"/>
</dbReference>
<comment type="caution">
    <text evidence="4">The sequence shown here is derived from an EMBL/GenBank/DDBJ whole genome shotgun (WGS) entry which is preliminary data.</text>
</comment>
<dbReference type="GO" id="GO:0044281">
    <property type="term" value="P:small molecule metabolic process"/>
    <property type="evidence" value="ECO:0007669"/>
    <property type="project" value="UniProtKB-ARBA"/>
</dbReference>
<sequence>MSATPPAPTSGPAGGDLVAELTGVRGLLLDVDDTIVDTRAAMVAAGSVALGVLWPERAEQHRAMAQHYYDDPQRWFRRYASGEVAFDAMRTGRIEEVAAAFGAAVPEAALQRYAVAYDPAFRAAQRLFDDVPELLMAARRAGLPVGLLTNSALAPTTLKLEALDLVDAFDAVVTTDTLGFGKPDPRVYREACRLLGVAPEHVVCIGDSLEWDVLGARSAGLRAVWLDRPAPAGGAAGGAADVARDADAAAAGVVSVHDLDAVTDVLARVDLGL</sequence>
<comment type="cofactor">
    <cofactor evidence="1">
        <name>Mg(2+)</name>
        <dbReference type="ChEBI" id="CHEBI:18420"/>
    </cofactor>
</comment>
<evidence type="ECO:0000313" key="4">
    <source>
        <dbReference type="EMBL" id="MBB2985307.1"/>
    </source>
</evidence>
<dbReference type="InterPro" id="IPR051400">
    <property type="entry name" value="HAD-like_hydrolase"/>
</dbReference>
<dbReference type="NCBIfam" id="TIGR01509">
    <property type="entry name" value="HAD-SF-IA-v3"/>
    <property type="match status" value="1"/>
</dbReference>
<evidence type="ECO:0000256" key="1">
    <source>
        <dbReference type="ARBA" id="ARBA00001946"/>
    </source>
</evidence>
<dbReference type="Gene3D" id="3.40.50.1000">
    <property type="entry name" value="HAD superfamily/HAD-like"/>
    <property type="match status" value="1"/>
</dbReference>
<dbReference type="AlphaFoldDB" id="A0A839PP59"/>
<dbReference type="NCBIfam" id="TIGR01549">
    <property type="entry name" value="HAD-SF-IA-v1"/>
    <property type="match status" value="1"/>
</dbReference>
<gene>
    <name evidence="4" type="ORF">FHW14_000447</name>
</gene>
<dbReference type="PANTHER" id="PTHR46470">
    <property type="entry name" value="N-ACYLNEURAMINATE-9-PHOSPHATASE"/>
    <property type="match status" value="1"/>
</dbReference>
<keyword evidence="2 4" id="KW-0378">Hydrolase</keyword>
<reference evidence="4 5" key="1">
    <citation type="submission" date="2020-08" db="EMBL/GenBank/DDBJ databases">
        <title>Genomic Encyclopedia of Type Strains, Phase IV (KMG-V): Genome sequencing to study the core and pangenomes of soil and plant-associated prokaryotes.</title>
        <authorList>
            <person name="Whitman W."/>
        </authorList>
    </citation>
    <scope>NUCLEOTIDE SEQUENCE [LARGE SCALE GENOMIC DNA]</scope>
    <source>
        <strain evidence="4 5">B3ACCR2</strain>
    </source>
</reference>
<dbReference type="EMBL" id="JACHVT010000001">
    <property type="protein sequence ID" value="MBB2985307.1"/>
    <property type="molecule type" value="Genomic_DNA"/>
</dbReference>